<evidence type="ECO:0000313" key="2">
    <source>
        <dbReference type="Proteomes" id="UP001461341"/>
    </source>
</evidence>
<evidence type="ECO:0000313" key="1">
    <source>
        <dbReference type="EMBL" id="WZL75429.1"/>
    </source>
</evidence>
<protein>
    <submittedName>
        <fullName evidence="1">Uncharacterized protein</fullName>
    </submittedName>
</protein>
<name>A0ABZ2Y8X0_9BACT</name>
<organism evidence="1 2">
    <name type="scientific">Thermatribacter velox</name>
    <dbReference type="NCBI Taxonomy" id="3039681"/>
    <lineage>
        <taxon>Bacteria</taxon>
        <taxon>Pseudomonadati</taxon>
        <taxon>Atribacterota</taxon>
        <taxon>Atribacteria</taxon>
        <taxon>Atribacterales</taxon>
        <taxon>Thermatribacteraceae</taxon>
        <taxon>Thermatribacter</taxon>
    </lineage>
</organism>
<sequence length="200" mass="22467">MAKKLLALILLLGLLLLLAGCAQVEVAVKVDSQATIPRARVVIYTQDYTVFDKARAFALQEYKKLSPEDREFISLQEKKDAPPYAVAWVWDFSEHPERVKEFTEQFLGRDFTLVKDGDLVILKGKVEGESLESSLQGAASWGIKPFLSSVELLVKAYMPGEILSFVDGQVDGTTWYQTFNLGQLLRDKPVVDIEVIAREK</sequence>
<dbReference type="Proteomes" id="UP001461341">
    <property type="component" value="Chromosome"/>
</dbReference>
<gene>
    <name evidence="1" type="ORF">QBE54_07485</name>
</gene>
<accession>A0ABZ2Y8X0</accession>
<dbReference type="EMBL" id="CP121689">
    <property type="protein sequence ID" value="WZL75429.1"/>
    <property type="molecule type" value="Genomic_DNA"/>
</dbReference>
<dbReference type="PROSITE" id="PS51257">
    <property type="entry name" value="PROKAR_LIPOPROTEIN"/>
    <property type="match status" value="1"/>
</dbReference>
<proteinExistence type="predicted"/>
<reference evidence="1 2" key="1">
    <citation type="submission" date="2023-03" db="EMBL/GenBank/DDBJ databases">
        <title>Novel Species.</title>
        <authorList>
            <person name="Ma S."/>
        </authorList>
    </citation>
    <scope>NUCLEOTIDE SEQUENCE [LARGE SCALE GENOMIC DNA]</scope>
    <source>
        <strain evidence="1 2">B11</strain>
    </source>
</reference>
<keyword evidence="2" id="KW-1185">Reference proteome</keyword>
<dbReference type="RefSeq" id="WP_369017576.1">
    <property type="nucleotide sequence ID" value="NZ_CP121689.1"/>
</dbReference>